<dbReference type="EMBL" id="MIGX01000190">
    <property type="protein sequence ID" value="PPT76861.1"/>
    <property type="molecule type" value="Genomic_DNA"/>
</dbReference>
<evidence type="ECO:0000256" key="1">
    <source>
        <dbReference type="SAM" id="Phobius"/>
    </source>
</evidence>
<protein>
    <recommendedName>
        <fullName evidence="4">DUF2523 domain-containing protein</fullName>
    </recommendedName>
</protein>
<evidence type="ECO:0008006" key="4">
    <source>
        <dbReference type="Google" id="ProtNLM"/>
    </source>
</evidence>
<reference evidence="2 3" key="1">
    <citation type="submission" date="2016-08" db="EMBL/GenBank/DDBJ databases">
        <title>Evolution of the type three secretion system and type three effector repertoires in Xanthomonas.</title>
        <authorList>
            <person name="Merda D."/>
            <person name="Briand M."/>
            <person name="Bosis E."/>
            <person name="Rousseau C."/>
            <person name="Portier P."/>
            <person name="Jacques M.-A."/>
            <person name="Fischer-Le Saux M."/>
        </authorList>
    </citation>
    <scope>NUCLEOTIDE SEQUENCE [LARGE SCALE GENOMIC DNA]</scope>
    <source>
        <strain evidence="2 3">CFBP 4691</strain>
    </source>
</reference>
<dbReference type="AlphaFoldDB" id="A0A2S6Z6A8"/>
<keyword evidence="1" id="KW-0812">Transmembrane</keyword>
<dbReference type="InterPro" id="IPR019670">
    <property type="entry name" value="DUF2523"/>
</dbReference>
<gene>
    <name evidence="2" type="ORF">XthCFBP4691_19500</name>
</gene>
<dbReference type="Pfam" id="PF10734">
    <property type="entry name" value="DUF2523"/>
    <property type="match status" value="1"/>
</dbReference>
<dbReference type="Proteomes" id="UP000239898">
    <property type="component" value="Unassembled WGS sequence"/>
</dbReference>
<accession>A0A2S6Z6A8</accession>
<name>A0A2S6Z6A8_9XANT</name>
<evidence type="ECO:0000313" key="3">
    <source>
        <dbReference type="Proteomes" id="UP000239898"/>
    </source>
</evidence>
<keyword evidence="1" id="KW-0472">Membrane</keyword>
<comment type="caution">
    <text evidence="2">The sequence shown here is derived from an EMBL/GenBank/DDBJ whole genome shotgun (WGS) entry which is preliminary data.</text>
</comment>
<feature type="transmembrane region" description="Helical" evidence="1">
    <location>
        <begin position="31"/>
        <end position="52"/>
    </location>
</feature>
<dbReference type="RefSeq" id="WP_128421889.1">
    <property type="nucleotide sequence ID" value="NZ_CP049017.1"/>
</dbReference>
<dbReference type="OrthoDB" id="6058283at2"/>
<proteinExistence type="predicted"/>
<keyword evidence="3" id="KW-1185">Reference proteome</keyword>
<keyword evidence="1" id="KW-1133">Transmembrane helix</keyword>
<evidence type="ECO:0000313" key="2">
    <source>
        <dbReference type="EMBL" id="PPT76861.1"/>
    </source>
</evidence>
<organism evidence="2 3">
    <name type="scientific">Xanthomonas theicola</name>
    <dbReference type="NCBI Taxonomy" id="56464"/>
    <lineage>
        <taxon>Bacteria</taxon>
        <taxon>Pseudomonadati</taxon>
        <taxon>Pseudomonadota</taxon>
        <taxon>Gammaproteobacteria</taxon>
        <taxon>Lysobacterales</taxon>
        <taxon>Lysobacteraceae</taxon>
        <taxon>Xanthomonas</taxon>
    </lineage>
</organism>
<sequence length="127" mass="13775">MPVWLAALVPTILAALGQAFRAFWPQIIRGIGWLFKSRIGLFITSAFVWLGINFGTIKFAIEPAIDQLKAFAQSGAPGGQLGQTAMQWAGMLNLDKALTMVVSAIIAKHALMQGRLFLFKRGFGGKP</sequence>